<protein>
    <recommendedName>
        <fullName evidence="2">Anti-sigma factor antagonist</fullName>
    </recommendedName>
</protein>
<reference evidence="6" key="1">
    <citation type="submission" date="2023-07" db="EMBL/GenBank/DDBJ databases">
        <title>Whole genome shotgun sequence of Streptomyces cacaoi subsp. asoensis NBRC 13813.</title>
        <authorList>
            <person name="Komaki H."/>
            <person name="Tamura T."/>
        </authorList>
    </citation>
    <scope>NUCLEOTIDE SEQUENCE [LARGE SCALE GENOMIC DNA]</scope>
    <source>
        <strain evidence="6">NBRC 13813</strain>
    </source>
</reference>
<dbReference type="PANTHER" id="PTHR33495:SF2">
    <property type="entry name" value="ANTI-SIGMA FACTOR ANTAGONIST TM_1081-RELATED"/>
    <property type="match status" value="1"/>
</dbReference>
<comment type="similarity">
    <text evidence="1 2">Belongs to the anti-sigma-factor antagonist family.</text>
</comment>
<dbReference type="SUPFAM" id="SSF52091">
    <property type="entry name" value="SpoIIaa-like"/>
    <property type="match status" value="1"/>
</dbReference>
<evidence type="ECO:0000259" key="4">
    <source>
        <dbReference type="PROSITE" id="PS50801"/>
    </source>
</evidence>
<dbReference type="InterPro" id="IPR002645">
    <property type="entry name" value="STAS_dom"/>
</dbReference>
<proteinExistence type="inferred from homology"/>
<dbReference type="PANTHER" id="PTHR33495">
    <property type="entry name" value="ANTI-SIGMA FACTOR ANTAGONIST TM_1081-RELATED-RELATED"/>
    <property type="match status" value="1"/>
</dbReference>
<comment type="caution">
    <text evidence="5">The sequence shown here is derived from an EMBL/GenBank/DDBJ whole genome shotgun (WGS) entry which is preliminary data.</text>
</comment>
<dbReference type="EMBL" id="BNEB01000002">
    <property type="protein sequence ID" value="GHI60684.1"/>
    <property type="molecule type" value="Genomic_DNA"/>
</dbReference>
<dbReference type="NCBIfam" id="TIGR00377">
    <property type="entry name" value="ant_ant_sig"/>
    <property type="match status" value="1"/>
</dbReference>
<dbReference type="Pfam" id="PF13466">
    <property type="entry name" value="STAS_2"/>
    <property type="match status" value="1"/>
</dbReference>
<dbReference type="PROSITE" id="PS50801">
    <property type="entry name" value="STAS"/>
    <property type="match status" value="1"/>
</dbReference>
<dbReference type="CDD" id="cd07043">
    <property type="entry name" value="STAS_anti-anti-sigma_factors"/>
    <property type="match status" value="1"/>
</dbReference>
<dbReference type="RefSeq" id="WP_229901129.1">
    <property type="nucleotide sequence ID" value="NZ_BMSI01000002.1"/>
</dbReference>
<accession>A0ABQ3RXU4</accession>
<dbReference type="InterPro" id="IPR003658">
    <property type="entry name" value="Anti-sigma_ant"/>
</dbReference>
<evidence type="ECO:0000256" key="2">
    <source>
        <dbReference type="RuleBase" id="RU003749"/>
    </source>
</evidence>
<feature type="region of interest" description="Disordered" evidence="3">
    <location>
        <begin position="102"/>
        <end position="124"/>
    </location>
</feature>
<dbReference type="InterPro" id="IPR036513">
    <property type="entry name" value="STAS_dom_sf"/>
</dbReference>
<organism evidence="5 6">
    <name type="scientific">Streptomyces asoensis</name>
    <dbReference type="NCBI Taxonomy" id="249586"/>
    <lineage>
        <taxon>Bacteria</taxon>
        <taxon>Bacillati</taxon>
        <taxon>Actinomycetota</taxon>
        <taxon>Actinomycetes</taxon>
        <taxon>Kitasatosporales</taxon>
        <taxon>Streptomycetaceae</taxon>
        <taxon>Streptomyces</taxon>
    </lineage>
</organism>
<feature type="domain" description="STAS" evidence="4">
    <location>
        <begin position="4"/>
        <end position="90"/>
    </location>
</feature>
<dbReference type="GeneID" id="91470233"/>
<evidence type="ECO:0000256" key="1">
    <source>
        <dbReference type="ARBA" id="ARBA00009013"/>
    </source>
</evidence>
<gene>
    <name evidence="5" type="ORF">Saso_23340</name>
</gene>
<sequence>MNVLDVTTDQYSSHTVIAVAGDMDLRTYPELAQAASLVPPDCTALEVDLSGVSFMDSSGLNLLLRLRRSLETAGGRFVVTGLRHQPRHLLVLTETYALLTTGTGDAAEGSRRRGPRLPPGRRDR</sequence>
<keyword evidence="6" id="KW-1185">Reference proteome</keyword>
<dbReference type="Proteomes" id="UP000649259">
    <property type="component" value="Unassembled WGS sequence"/>
</dbReference>
<evidence type="ECO:0000313" key="6">
    <source>
        <dbReference type="Proteomes" id="UP000649259"/>
    </source>
</evidence>
<dbReference type="Gene3D" id="3.30.750.24">
    <property type="entry name" value="STAS domain"/>
    <property type="match status" value="1"/>
</dbReference>
<dbReference type="InterPro" id="IPR058548">
    <property type="entry name" value="MlaB-like_STAS"/>
</dbReference>
<evidence type="ECO:0000313" key="5">
    <source>
        <dbReference type="EMBL" id="GHI60684.1"/>
    </source>
</evidence>
<name>A0ABQ3RXU4_9ACTN</name>
<evidence type="ECO:0000256" key="3">
    <source>
        <dbReference type="SAM" id="MobiDB-lite"/>
    </source>
</evidence>